<name>A0A1H3HRN6_ALLWA</name>
<reference evidence="3" key="1">
    <citation type="submission" date="2016-10" db="EMBL/GenBank/DDBJ databases">
        <authorList>
            <person name="Varghese N."/>
            <person name="Submissions S."/>
        </authorList>
    </citation>
    <scope>NUCLEOTIDE SEQUENCE [LARGE SCALE GENOMIC DNA]</scope>
    <source>
        <strain evidence="3">DSM 173</strain>
    </source>
</reference>
<dbReference type="AlphaFoldDB" id="A0A1H3HRN6"/>
<dbReference type="RefSeq" id="WP_091334530.1">
    <property type="nucleotide sequence ID" value="NZ_FNOW01000036.1"/>
</dbReference>
<feature type="transmembrane region" description="Helical" evidence="1">
    <location>
        <begin position="159"/>
        <end position="181"/>
    </location>
</feature>
<feature type="transmembrane region" description="Helical" evidence="1">
    <location>
        <begin position="107"/>
        <end position="123"/>
    </location>
</feature>
<dbReference type="OrthoDB" id="5659946at2"/>
<keyword evidence="1" id="KW-0812">Transmembrane</keyword>
<keyword evidence="3" id="KW-1185">Reference proteome</keyword>
<feature type="transmembrane region" description="Helical" evidence="1">
    <location>
        <begin position="201"/>
        <end position="220"/>
    </location>
</feature>
<feature type="transmembrane region" description="Helical" evidence="1">
    <location>
        <begin position="20"/>
        <end position="45"/>
    </location>
</feature>
<keyword evidence="1" id="KW-0472">Membrane</keyword>
<feature type="transmembrane region" description="Helical" evidence="1">
    <location>
        <begin position="257"/>
        <end position="283"/>
    </location>
</feature>
<protein>
    <recommendedName>
        <fullName evidence="4">Membrane protein (DUF2232)</fullName>
    </recommendedName>
</protein>
<keyword evidence="1" id="KW-1133">Transmembrane helix</keyword>
<feature type="transmembrane region" description="Helical" evidence="1">
    <location>
        <begin position="226"/>
        <end position="245"/>
    </location>
</feature>
<accession>A0A1H3HRN6</accession>
<dbReference type="EMBL" id="FNOW01000036">
    <property type="protein sequence ID" value="SDY18090.1"/>
    <property type="molecule type" value="Genomic_DNA"/>
</dbReference>
<evidence type="ECO:0000313" key="2">
    <source>
        <dbReference type="EMBL" id="SDY18090.1"/>
    </source>
</evidence>
<evidence type="ECO:0000313" key="3">
    <source>
        <dbReference type="Proteomes" id="UP000198672"/>
    </source>
</evidence>
<proteinExistence type="predicted"/>
<evidence type="ECO:0008006" key="4">
    <source>
        <dbReference type="Google" id="ProtNLM"/>
    </source>
</evidence>
<feature type="transmembrane region" description="Helical" evidence="1">
    <location>
        <begin position="52"/>
        <end position="69"/>
    </location>
</feature>
<organism evidence="2 3">
    <name type="scientific">Allochromatium warmingii</name>
    <name type="common">Chromatium warmingii</name>
    <dbReference type="NCBI Taxonomy" id="61595"/>
    <lineage>
        <taxon>Bacteria</taxon>
        <taxon>Pseudomonadati</taxon>
        <taxon>Pseudomonadota</taxon>
        <taxon>Gammaproteobacteria</taxon>
        <taxon>Chromatiales</taxon>
        <taxon>Chromatiaceae</taxon>
        <taxon>Allochromatium</taxon>
    </lineage>
</organism>
<gene>
    <name evidence="2" type="ORF">SAMN05421644_13614</name>
</gene>
<dbReference type="Proteomes" id="UP000198672">
    <property type="component" value="Unassembled WGS sequence"/>
</dbReference>
<dbReference type="STRING" id="61595.SAMN05421644_13614"/>
<evidence type="ECO:0000256" key="1">
    <source>
        <dbReference type="SAM" id="Phobius"/>
    </source>
</evidence>
<sequence length="303" mass="32103">MKPLANFIMRGYSPATLVTTVAGLLSWLMPLIGIISSAAVGLVTLRQGMRAGAVLLGTATLASGLIAWLGLGSAWIGLGMLLALWLPIWGLSAILRTTRSLNLTAQLAALGGVVIVLSVHLLVGDPALYWRELIEPLRQALLADGLVDAETSQALFTRLAQWMTGAVAAALVLQYLVSLLLARAWQAQLYNPGGFGAEFKALSVGTPVGVLFVLCLAWGLSAPGLGLDLVPVLGLLLLLHGLAVVHRLHELRRAHLGWLIALYVLLVLFMPQMGLLLISLGLIDLWANIRARVAQQVSGTGKS</sequence>
<feature type="transmembrane region" description="Helical" evidence="1">
    <location>
        <begin position="75"/>
        <end position="95"/>
    </location>
</feature>